<dbReference type="NCBIfam" id="TIGR03361">
    <property type="entry name" value="VI_Rhs_Vgr"/>
    <property type="match status" value="1"/>
</dbReference>
<dbReference type="Pfam" id="PF05954">
    <property type="entry name" value="Phage_GPD"/>
    <property type="match status" value="1"/>
</dbReference>
<evidence type="ECO:0000259" key="2">
    <source>
        <dbReference type="Pfam" id="PF04717"/>
    </source>
</evidence>
<dbReference type="Pfam" id="PF04717">
    <property type="entry name" value="Phage_base_V"/>
    <property type="match status" value="1"/>
</dbReference>
<comment type="caution">
    <text evidence="3">The sequence shown here is derived from an EMBL/GenBank/DDBJ whole genome shotgun (WGS) entry which is preliminary data.</text>
</comment>
<sequence length="496" mass="55748">MTEDKRLEGVELSFVSGGLEDRTIELHGVCGRERLSRLFEFDLLIASPEGPLTDDELDSLLRTPCAISMGPKDGDVVHGILERIEMLDATRGVAARYIARLVPSVWLLTLGASNRVFQDVNVPELVEAVLVEYGLAKGEDFEILVSGKSPKRDYIVQYEESDWDFVQRWLEHEGFFYWFEHGEEGEKLIIADANDDATPIEDPRKLSYRERNNLSTGGLPTIWDWGLVQRRIPARLAVVDYNYRTPAVTLAAKVDIDTKRGFGSLFSYGEHFKTVGEGKTIAKLRAERILAERRTYSARTDCARFRVGHTFELLDHHDDANDGMYLVTSIEHRVGYPVRANEEEQPKAKTRYVARFEAIPLDVPFRPERVTPWPSIHGVLHAHIAADTEGETAQIDDQGRYKVRLPFDASGRRGTKASRWMRMAQPYSGSGYGTHFPLHKGAEVLIAHVDGDPDRPLIVGSVPNPHTLSPSTSSNATQSVIQTHSGIRVEMEDRQG</sequence>
<dbReference type="InterPro" id="IPR006531">
    <property type="entry name" value="Gp5/Vgr_OB"/>
</dbReference>
<dbReference type="Gene3D" id="2.40.50.230">
    <property type="entry name" value="Gp5 N-terminal domain"/>
    <property type="match status" value="1"/>
</dbReference>
<dbReference type="SUPFAM" id="SSF69255">
    <property type="entry name" value="gp5 N-terminal domain-like"/>
    <property type="match status" value="1"/>
</dbReference>
<proteinExistence type="inferred from homology"/>
<feature type="domain" description="Gp5/Type VI secretion system Vgr protein OB-fold" evidence="2">
    <location>
        <begin position="396"/>
        <end position="461"/>
    </location>
</feature>
<dbReference type="Gene3D" id="4.10.220.110">
    <property type="match status" value="1"/>
</dbReference>
<evidence type="ECO:0000313" key="3">
    <source>
        <dbReference type="EMBL" id="MDC0741594.1"/>
    </source>
</evidence>
<dbReference type="RefSeq" id="WP_271916916.1">
    <property type="nucleotide sequence ID" value="NZ_JAQNDO010000001.1"/>
</dbReference>
<accession>A0ABT5EJD8</accession>
<name>A0ABT5EJD8_9BACT</name>
<dbReference type="Proteomes" id="UP001221411">
    <property type="component" value="Unassembled WGS sequence"/>
</dbReference>
<keyword evidence="4" id="KW-1185">Reference proteome</keyword>
<dbReference type="Gene3D" id="3.55.50.10">
    <property type="entry name" value="Baseplate protein-like domains"/>
    <property type="match status" value="1"/>
</dbReference>
<dbReference type="InterPro" id="IPR006533">
    <property type="entry name" value="T6SS_Vgr_RhsGE"/>
</dbReference>
<comment type="similarity">
    <text evidence="1">Belongs to the VgrG protein family.</text>
</comment>
<dbReference type="NCBIfam" id="TIGR01646">
    <property type="entry name" value="vgr_GE"/>
    <property type="match status" value="1"/>
</dbReference>
<reference evidence="3 4" key="1">
    <citation type="submission" date="2022-11" db="EMBL/GenBank/DDBJ databases">
        <title>Minimal conservation of predation-associated metabolite biosynthetic gene clusters underscores biosynthetic potential of Myxococcota including descriptions for ten novel species: Archangium lansinium sp. nov., Myxococcus landrumus sp. nov., Nannocystis bai.</title>
        <authorList>
            <person name="Ahearne A."/>
            <person name="Stevens C."/>
            <person name="Dowd S."/>
        </authorList>
    </citation>
    <scope>NUCLEOTIDE SEQUENCE [LARGE SCALE GENOMIC DNA]</scope>
    <source>
        <strain evidence="3 4">RJM3</strain>
    </source>
</reference>
<evidence type="ECO:0000256" key="1">
    <source>
        <dbReference type="ARBA" id="ARBA00005558"/>
    </source>
</evidence>
<dbReference type="InterPro" id="IPR037026">
    <property type="entry name" value="Vgr_OB-fold_dom_sf"/>
</dbReference>
<evidence type="ECO:0000313" key="4">
    <source>
        <dbReference type="Proteomes" id="UP001221411"/>
    </source>
</evidence>
<dbReference type="SUPFAM" id="SSF69279">
    <property type="entry name" value="Phage tail proteins"/>
    <property type="match status" value="2"/>
</dbReference>
<dbReference type="EMBL" id="JAQNDO010000001">
    <property type="protein sequence ID" value="MDC0741594.1"/>
    <property type="molecule type" value="Genomic_DNA"/>
</dbReference>
<dbReference type="Gene3D" id="2.30.110.50">
    <property type="match status" value="1"/>
</dbReference>
<dbReference type="InterPro" id="IPR017847">
    <property type="entry name" value="T6SS_RhsGE_Vgr_subset"/>
</dbReference>
<protein>
    <submittedName>
        <fullName evidence="3">Type VI secretion system tip protein TssI/VgrG</fullName>
    </submittedName>
</protein>
<gene>
    <name evidence="3" type="primary">tssI</name>
    <name evidence="3" type="ORF">POL67_09575</name>
</gene>
<organism evidence="3 4">
    <name type="scientific">Polyangium mundeleinium</name>
    <dbReference type="NCBI Taxonomy" id="2995306"/>
    <lineage>
        <taxon>Bacteria</taxon>
        <taxon>Pseudomonadati</taxon>
        <taxon>Myxococcota</taxon>
        <taxon>Polyangia</taxon>
        <taxon>Polyangiales</taxon>
        <taxon>Polyangiaceae</taxon>
        <taxon>Polyangium</taxon>
    </lineage>
</organism>